<dbReference type="GO" id="GO:0005524">
    <property type="term" value="F:ATP binding"/>
    <property type="evidence" value="ECO:0007669"/>
    <property type="project" value="UniProtKB-KW"/>
</dbReference>
<dbReference type="CDD" id="cd00009">
    <property type="entry name" value="AAA"/>
    <property type="match status" value="1"/>
</dbReference>
<feature type="domain" description="Sigma-54 factor interaction" evidence="8">
    <location>
        <begin position="192"/>
        <end position="432"/>
    </location>
</feature>
<dbReference type="FunFam" id="3.40.50.300:FF:000006">
    <property type="entry name" value="DNA-binding transcriptional regulator NtrC"/>
    <property type="match status" value="1"/>
</dbReference>
<dbReference type="eggNOG" id="COG2204">
    <property type="taxonomic scope" value="Bacteria"/>
</dbReference>
<dbReference type="PROSITE" id="PS00688">
    <property type="entry name" value="SIGMA54_INTERACT_3"/>
    <property type="match status" value="1"/>
</dbReference>
<dbReference type="EMBL" id="CP001197">
    <property type="protein sequence ID" value="ACL09511.1"/>
    <property type="molecule type" value="Genomic_DNA"/>
</dbReference>
<dbReference type="SUPFAM" id="SSF52172">
    <property type="entry name" value="CheY-like"/>
    <property type="match status" value="1"/>
</dbReference>
<gene>
    <name evidence="10" type="ordered locus">DvMF_2572</name>
</gene>
<dbReference type="InterPro" id="IPR003593">
    <property type="entry name" value="AAA+_ATPase"/>
</dbReference>
<feature type="region of interest" description="Disordered" evidence="7">
    <location>
        <begin position="1"/>
        <end position="41"/>
    </location>
</feature>
<dbReference type="HOGENOM" id="CLU_000445_0_6_7"/>
<dbReference type="InterPro" id="IPR002078">
    <property type="entry name" value="Sigma_54_int"/>
</dbReference>
<dbReference type="GO" id="GO:0043565">
    <property type="term" value="F:sequence-specific DNA binding"/>
    <property type="evidence" value="ECO:0007669"/>
    <property type="project" value="InterPro"/>
</dbReference>
<keyword evidence="4" id="KW-0238">DNA-binding</keyword>
<dbReference type="InterPro" id="IPR025944">
    <property type="entry name" value="Sigma_54_int_dom_CS"/>
</dbReference>
<keyword evidence="2" id="KW-0067">ATP-binding</keyword>
<reference evidence="10" key="1">
    <citation type="submission" date="2008-10" db="EMBL/GenBank/DDBJ databases">
        <title>Complete sequence of Desulfovibrio vulgaris str. 'Miyazaki F'.</title>
        <authorList>
            <person name="Lucas S."/>
            <person name="Copeland A."/>
            <person name="Lapidus A."/>
            <person name="Glavina del Rio T."/>
            <person name="Dalin E."/>
            <person name="Tice H."/>
            <person name="Bruce D."/>
            <person name="Goodwin L."/>
            <person name="Pitluck S."/>
            <person name="Sims D."/>
            <person name="Brettin T."/>
            <person name="Detter J.C."/>
            <person name="Han C."/>
            <person name="Larimer F."/>
            <person name="Land M."/>
            <person name="Hauser L."/>
            <person name="Kyrpides N."/>
            <person name="Mikhailova N."/>
            <person name="Hazen T.C."/>
            <person name="Richardson P."/>
        </authorList>
    </citation>
    <scope>NUCLEOTIDE SEQUENCE</scope>
    <source>
        <strain evidence="10">Miyazaki F</strain>
    </source>
</reference>
<dbReference type="Gene3D" id="1.10.10.60">
    <property type="entry name" value="Homeodomain-like"/>
    <property type="match status" value="1"/>
</dbReference>
<dbReference type="SUPFAM" id="SSF46689">
    <property type="entry name" value="Homeodomain-like"/>
    <property type="match status" value="1"/>
</dbReference>
<dbReference type="AlphaFoldDB" id="B8DR33"/>
<dbReference type="STRING" id="883.DvMF_2572"/>
<sequence>MPERPATSAILPIPMKDAMPSTPQPQAAPAASPHPGNEHARTPLDVLVVDDDSGILTTLRLALSAAGCPVRTAASAEEALALLAEHPADLVLTDVRMEGASGIDLVREVRALLPDALCVVMTAFASFENAVAAIKAGAFDYLPKPFSVEQLEHLVGKVATVVALRRENARLRAAGASDAAGAGGDWFAGLTAPATLALQTLVERIAPSEATVLLTGETGTGKTALARAIHARSARAGRPFVEVTCTALAESLFESEVFGHVRGAFTGAVRDHAGKFELAEGGTLFLDEVGELSPASQAKLLRFLEDRVIERVGGTRPLRLDVRIIAATNRDLARLCREGAFREDLYYRLNVFECVVPPLRDRPDDIAPLAARLFRTASVRLGVDTGSEGAHDAVASGEGLAPLPPAVLHALLAHRWPGNVRELRNAMERMALLAAGRQPGLADLPDAVRAAAGLPPLGAGGLPQRDDGDDARLPTLRELEEAHIRRVLATERNMERAAAILGITTVTLWRKRKELGLE</sequence>
<dbReference type="InterPro" id="IPR009057">
    <property type="entry name" value="Homeodomain-like_sf"/>
</dbReference>
<dbReference type="Gene3D" id="3.40.50.2300">
    <property type="match status" value="1"/>
</dbReference>
<organism evidence="10">
    <name type="scientific">Nitratidesulfovibrio vulgaris (strain DSM 19637 / Miyazaki F)</name>
    <name type="common">Desulfovibrio vulgaris</name>
    <dbReference type="NCBI Taxonomy" id="883"/>
    <lineage>
        <taxon>Bacteria</taxon>
        <taxon>Pseudomonadati</taxon>
        <taxon>Thermodesulfobacteriota</taxon>
        <taxon>Desulfovibrionia</taxon>
        <taxon>Desulfovibrionales</taxon>
        <taxon>Desulfovibrionaceae</taxon>
        <taxon>Nitratidesulfovibrio</taxon>
    </lineage>
</organism>
<keyword evidence="5" id="KW-0804">Transcription</keyword>
<dbReference type="Gene3D" id="1.10.8.60">
    <property type="match status" value="1"/>
</dbReference>
<dbReference type="SMART" id="SM00448">
    <property type="entry name" value="REC"/>
    <property type="match status" value="1"/>
</dbReference>
<evidence type="ECO:0000256" key="7">
    <source>
        <dbReference type="SAM" id="MobiDB-lite"/>
    </source>
</evidence>
<dbReference type="InterPro" id="IPR011006">
    <property type="entry name" value="CheY-like_superfamily"/>
</dbReference>
<feature type="domain" description="Response regulatory" evidence="9">
    <location>
        <begin position="45"/>
        <end position="159"/>
    </location>
</feature>
<evidence type="ECO:0000256" key="4">
    <source>
        <dbReference type="ARBA" id="ARBA00023125"/>
    </source>
</evidence>
<dbReference type="GO" id="GO:0000160">
    <property type="term" value="P:phosphorelay signal transduction system"/>
    <property type="evidence" value="ECO:0007669"/>
    <property type="project" value="InterPro"/>
</dbReference>
<dbReference type="PROSITE" id="PS50045">
    <property type="entry name" value="SIGMA54_INTERACT_4"/>
    <property type="match status" value="1"/>
</dbReference>
<protein>
    <submittedName>
        <fullName evidence="10">Two component, sigma54 specific, transcriptional regulator, Fis family</fullName>
    </submittedName>
</protein>
<evidence type="ECO:0000259" key="8">
    <source>
        <dbReference type="PROSITE" id="PS50045"/>
    </source>
</evidence>
<dbReference type="InterPro" id="IPR002197">
    <property type="entry name" value="HTH_Fis"/>
</dbReference>
<dbReference type="Pfam" id="PF25601">
    <property type="entry name" value="AAA_lid_14"/>
    <property type="match status" value="1"/>
</dbReference>
<dbReference type="PANTHER" id="PTHR32071">
    <property type="entry name" value="TRANSCRIPTIONAL REGULATORY PROTEIN"/>
    <property type="match status" value="1"/>
</dbReference>
<name>B8DR33_NITV9</name>
<evidence type="ECO:0000256" key="2">
    <source>
        <dbReference type="ARBA" id="ARBA00022840"/>
    </source>
</evidence>
<dbReference type="InterPro" id="IPR001789">
    <property type="entry name" value="Sig_transdc_resp-reg_receiver"/>
</dbReference>
<dbReference type="PROSITE" id="PS50110">
    <property type="entry name" value="RESPONSE_REGULATORY"/>
    <property type="match status" value="1"/>
</dbReference>
<dbReference type="GO" id="GO:0006355">
    <property type="term" value="P:regulation of DNA-templated transcription"/>
    <property type="evidence" value="ECO:0007669"/>
    <property type="project" value="InterPro"/>
</dbReference>
<evidence type="ECO:0000256" key="3">
    <source>
        <dbReference type="ARBA" id="ARBA00023015"/>
    </source>
</evidence>
<feature type="modified residue" description="4-aspartylphosphate" evidence="6">
    <location>
        <position position="94"/>
    </location>
</feature>
<dbReference type="KEGG" id="dvm:DvMF_2572"/>
<dbReference type="Gene3D" id="3.40.50.300">
    <property type="entry name" value="P-loop containing nucleotide triphosphate hydrolases"/>
    <property type="match status" value="1"/>
</dbReference>
<dbReference type="Pfam" id="PF02954">
    <property type="entry name" value="HTH_8"/>
    <property type="match status" value="1"/>
</dbReference>
<dbReference type="SUPFAM" id="SSF52540">
    <property type="entry name" value="P-loop containing nucleoside triphosphate hydrolases"/>
    <property type="match status" value="1"/>
</dbReference>
<proteinExistence type="predicted"/>
<dbReference type="Pfam" id="PF00072">
    <property type="entry name" value="Response_reg"/>
    <property type="match status" value="1"/>
</dbReference>
<keyword evidence="1" id="KW-0547">Nucleotide-binding</keyword>
<evidence type="ECO:0000256" key="6">
    <source>
        <dbReference type="PROSITE-ProRule" id="PRU00169"/>
    </source>
</evidence>
<dbReference type="PROSITE" id="PS00675">
    <property type="entry name" value="SIGMA54_INTERACT_1"/>
    <property type="match status" value="1"/>
</dbReference>
<dbReference type="InterPro" id="IPR027417">
    <property type="entry name" value="P-loop_NTPase"/>
</dbReference>
<evidence type="ECO:0000259" key="9">
    <source>
        <dbReference type="PROSITE" id="PS50110"/>
    </source>
</evidence>
<dbReference type="InterPro" id="IPR058031">
    <property type="entry name" value="AAA_lid_NorR"/>
</dbReference>
<accession>B8DR33</accession>
<keyword evidence="6" id="KW-0597">Phosphoprotein</keyword>
<evidence type="ECO:0000256" key="1">
    <source>
        <dbReference type="ARBA" id="ARBA00022741"/>
    </source>
</evidence>
<dbReference type="SMART" id="SM00382">
    <property type="entry name" value="AAA"/>
    <property type="match status" value="1"/>
</dbReference>
<feature type="compositionally biased region" description="Low complexity" evidence="7">
    <location>
        <begin position="18"/>
        <end position="33"/>
    </location>
</feature>
<dbReference type="InterPro" id="IPR025943">
    <property type="entry name" value="Sigma_54_int_dom_ATP-bd_2"/>
</dbReference>
<dbReference type="Pfam" id="PF00158">
    <property type="entry name" value="Sigma54_activat"/>
    <property type="match status" value="1"/>
</dbReference>
<keyword evidence="3" id="KW-0805">Transcription regulation</keyword>
<evidence type="ECO:0000256" key="5">
    <source>
        <dbReference type="ARBA" id="ARBA00023163"/>
    </source>
</evidence>
<dbReference type="InterPro" id="IPR025662">
    <property type="entry name" value="Sigma_54_int_dom_ATP-bd_1"/>
</dbReference>
<evidence type="ECO:0000313" key="10">
    <source>
        <dbReference type="EMBL" id="ACL09511.1"/>
    </source>
</evidence>
<dbReference type="PROSITE" id="PS00676">
    <property type="entry name" value="SIGMA54_INTERACT_2"/>
    <property type="match status" value="1"/>
</dbReference>